<feature type="compositionally biased region" description="Polar residues" evidence="10">
    <location>
        <begin position="865"/>
        <end position="882"/>
    </location>
</feature>
<dbReference type="GO" id="GO:0005524">
    <property type="term" value="F:ATP binding"/>
    <property type="evidence" value="ECO:0007669"/>
    <property type="project" value="UniProtKB-KW"/>
</dbReference>
<dbReference type="PANTHER" id="PTHR46765:SF1">
    <property type="entry name" value="P-LOOP CONTAINING NUCLEOSIDE TRIPHOSPHATE HYDROLASES SUPERFAMILY PROTEIN"/>
    <property type="match status" value="1"/>
</dbReference>
<reference evidence="12" key="1">
    <citation type="submission" date="2023-05" db="EMBL/GenBank/DDBJ databases">
        <title>Nepenthes gracilis genome sequencing.</title>
        <authorList>
            <person name="Fukushima K."/>
        </authorList>
    </citation>
    <scope>NUCLEOTIDE SEQUENCE</scope>
    <source>
        <strain evidence="12">SING2019-196</strain>
    </source>
</reference>
<evidence type="ECO:0000256" key="9">
    <source>
        <dbReference type="ARBA" id="ARBA00043975"/>
    </source>
</evidence>
<dbReference type="CDD" id="cd00009">
    <property type="entry name" value="AAA"/>
    <property type="match status" value="1"/>
</dbReference>
<dbReference type="Gene3D" id="3.40.50.300">
    <property type="entry name" value="P-loop containing nucleotide triphosphate hydrolases"/>
    <property type="match status" value="1"/>
</dbReference>
<organism evidence="12 13">
    <name type="scientific">Nepenthes gracilis</name>
    <name type="common">Slender pitcher plant</name>
    <dbReference type="NCBI Taxonomy" id="150966"/>
    <lineage>
        <taxon>Eukaryota</taxon>
        <taxon>Viridiplantae</taxon>
        <taxon>Streptophyta</taxon>
        <taxon>Embryophyta</taxon>
        <taxon>Tracheophyta</taxon>
        <taxon>Spermatophyta</taxon>
        <taxon>Magnoliopsida</taxon>
        <taxon>eudicotyledons</taxon>
        <taxon>Gunneridae</taxon>
        <taxon>Pentapetalae</taxon>
        <taxon>Caryophyllales</taxon>
        <taxon>Nepenthaceae</taxon>
        <taxon>Nepenthes</taxon>
    </lineage>
</organism>
<feature type="region of interest" description="Disordered" evidence="10">
    <location>
        <begin position="22"/>
        <end position="56"/>
    </location>
</feature>
<keyword evidence="4" id="KW-0547">Nucleotide-binding</keyword>
<sequence length="966" mass="108870">MDIDIPDADELEWLEANSHLHDDEDCLLEEEDDRLDPYTSVDEQGQSPHFSHSPRSLPEYLSSNLCNYVGGNKRRRSDSLIQEPSGSGNKRISRSALLVAETGELEEDDDQRPQYLPPPFDSAVAGVEREEEKFLSLYASEIDGDCMPVTGPCGERVYAKINRVENDNTSVAQLKKLYTAPAQCTSRDLILEPIDTLFQRAEQGASVKALQATSKVQNSVLSETSIGNEELWVDKYAPKLFTELLSDEQTNREVLLWLKQWDSTVFGCDVRSTAEEVLSALRRHSSASYHQRRSDMGSLWKSKVSRSSEKYFGRSTQLDQVSIGPNGTQGLQRRMLSGTGSPQQKVLLLCGPPGLGKTTLAHVAAKHCGYRVVEINASDDRSSSTVEMRILDAVQMNSVMADSKPKCLVIDEIDGALGDGKGAVEIILQMISAERSSDTRAAKEEKLGNKSYKKRRKVASLSRPVICICNDLYAPVLRPLRQVAKVHIFAQPAVNRVVSRLKHICNKEGLRTSLITLTALAECTECDIRSCLNTLQFLYKNKEVLNVLDISSQIIGRKDTARNIFDIWKEIFRKRKIKRHRIRETSRTDMYDSPESLYSLVSNRGDYDLFFEGIHENILKLYYHDPLMRRTVKCLDTLGVSDLLHKYIMHSHHMPLYVYFPPIAVTIPHLLGRVEKPMIEWPKSFQRYRSLLMEKTEILRSWNAKIVPYISRHLSVKSFIEDTLSPLLYILSPATLRPVALHLLSEREKNDLAQLVSVMVSYSITYKNVISDRLTNNPRHEAMMDAASLSFDPSFEEFNYFEGYRPARYELTLAVKQVLAHEVEKQKILLGITGKLIHPNDSCNKENGCAVACAKYNNMERATDESQAVNPKCSTSKNPSTSGSGGDTAAVVKLKPPRAMQKPSNGAFNLFDRFKKLGGEGSQNAGSPMQKPATLQRDSRPLLFKFNEGFTNAVKRPVRVREFLFL</sequence>
<dbReference type="GO" id="GO:0003677">
    <property type="term" value="F:DNA binding"/>
    <property type="evidence" value="ECO:0007669"/>
    <property type="project" value="UniProtKB-KW"/>
</dbReference>
<evidence type="ECO:0000256" key="3">
    <source>
        <dbReference type="ARBA" id="ARBA00022705"/>
    </source>
</evidence>
<dbReference type="SUPFAM" id="SSF52540">
    <property type="entry name" value="P-loop containing nucleoside triphosphate hydrolases"/>
    <property type="match status" value="1"/>
</dbReference>
<dbReference type="PANTHER" id="PTHR46765">
    <property type="entry name" value="P-LOOP CONTAINING NUCLEOSIDE TRIPHOSPHATE HYDROLASES SUPERFAMILY PROTEIN"/>
    <property type="match status" value="1"/>
</dbReference>
<accession>A0AAD3TL80</accession>
<dbReference type="GO" id="GO:0005634">
    <property type="term" value="C:nucleus"/>
    <property type="evidence" value="ECO:0007669"/>
    <property type="project" value="UniProtKB-SubCell"/>
</dbReference>
<dbReference type="InterPro" id="IPR003959">
    <property type="entry name" value="ATPase_AAA_core"/>
</dbReference>
<keyword evidence="6" id="KW-0238">DNA-binding</keyword>
<keyword evidence="7" id="KW-0539">Nucleus</keyword>
<evidence type="ECO:0000256" key="7">
    <source>
        <dbReference type="ARBA" id="ARBA00023242"/>
    </source>
</evidence>
<gene>
    <name evidence="12" type="ORF">Nepgr_033067</name>
</gene>
<name>A0AAD3TL80_NEPGR</name>
<protein>
    <recommendedName>
        <fullName evidence="11">AAA+ ATPase domain-containing protein</fullName>
    </recommendedName>
</protein>
<feature type="region of interest" description="Disordered" evidence="10">
    <location>
        <begin position="76"/>
        <end position="95"/>
    </location>
</feature>
<proteinExistence type="inferred from homology"/>
<evidence type="ECO:0000256" key="8">
    <source>
        <dbReference type="ARBA" id="ARBA00023306"/>
    </source>
</evidence>
<evidence type="ECO:0000256" key="5">
    <source>
        <dbReference type="ARBA" id="ARBA00022840"/>
    </source>
</evidence>
<dbReference type="InterPro" id="IPR003593">
    <property type="entry name" value="AAA+_ATPase"/>
</dbReference>
<comment type="subunit">
    <text evidence="2">Heterotetramer of subunits RFC2, RFC3, RFC4 and RFC5 that can form a complex with RFC1.</text>
</comment>
<evidence type="ECO:0000256" key="4">
    <source>
        <dbReference type="ARBA" id="ARBA00022741"/>
    </source>
</evidence>
<comment type="caution">
    <text evidence="12">The sequence shown here is derived from an EMBL/GenBank/DDBJ whole genome shotgun (WGS) entry which is preliminary data.</text>
</comment>
<evidence type="ECO:0000313" key="13">
    <source>
        <dbReference type="Proteomes" id="UP001279734"/>
    </source>
</evidence>
<dbReference type="EMBL" id="BSYO01000039">
    <property type="protein sequence ID" value="GMH31224.1"/>
    <property type="molecule type" value="Genomic_DNA"/>
</dbReference>
<feature type="compositionally biased region" description="Polar residues" evidence="10">
    <location>
        <begin position="41"/>
        <end position="54"/>
    </location>
</feature>
<evidence type="ECO:0000259" key="11">
    <source>
        <dbReference type="SMART" id="SM00382"/>
    </source>
</evidence>
<dbReference type="GO" id="GO:0006260">
    <property type="term" value="P:DNA replication"/>
    <property type="evidence" value="ECO:0007669"/>
    <property type="project" value="UniProtKB-KW"/>
</dbReference>
<feature type="region of interest" description="Disordered" evidence="10">
    <location>
        <begin position="864"/>
        <end position="889"/>
    </location>
</feature>
<dbReference type="Pfam" id="PF00004">
    <property type="entry name" value="AAA"/>
    <property type="match status" value="1"/>
</dbReference>
<feature type="compositionally biased region" description="Polar residues" evidence="10">
    <location>
        <begin position="79"/>
        <end position="90"/>
    </location>
</feature>
<dbReference type="AlphaFoldDB" id="A0AAD3TL80"/>
<comment type="similarity">
    <text evidence="9">Belongs to the activator 1 small subunits family. CTF18 subfamily.</text>
</comment>
<dbReference type="InterPro" id="IPR047854">
    <property type="entry name" value="RFC_lid"/>
</dbReference>
<keyword evidence="8" id="KW-0131">Cell cycle</keyword>
<keyword evidence="5" id="KW-0067">ATP-binding</keyword>
<dbReference type="CDD" id="cd18140">
    <property type="entry name" value="HLD_clamp_RFC"/>
    <property type="match status" value="1"/>
</dbReference>
<comment type="subcellular location">
    <subcellularLocation>
        <location evidence="1">Nucleus</location>
    </subcellularLocation>
</comment>
<feature type="domain" description="AAA+ ATPase" evidence="11">
    <location>
        <begin position="343"/>
        <end position="494"/>
    </location>
</feature>
<keyword evidence="13" id="KW-1185">Reference proteome</keyword>
<evidence type="ECO:0000256" key="6">
    <source>
        <dbReference type="ARBA" id="ARBA00023125"/>
    </source>
</evidence>
<dbReference type="InterPro" id="IPR053016">
    <property type="entry name" value="CTF18-RFC_complex"/>
</dbReference>
<evidence type="ECO:0000313" key="12">
    <source>
        <dbReference type="EMBL" id="GMH31224.1"/>
    </source>
</evidence>
<dbReference type="InterPro" id="IPR027417">
    <property type="entry name" value="P-loop_NTPase"/>
</dbReference>
<dbReference type="Proteomes" id="UP001279734">
    <property type="component" value="Unassembled WGS sequence"/>
</dbReference>
<evidence type="ECO:0000256" key="10">
    <source>
        <dbReference type="SAM" id="MobiDB-lite"/>
    </source>
</evidence>
<dbReference type="GO" id="GO:0016887">
    <property type="term" value="F:ATP hydrolysis activity"/>
    <property type="evidence" value="ECO:0007669"/>
    <property type="project" value="InterPro"/>
</dbReference>
<evidence type="ECO:0000256" key="1">
    <source>
        <dbReference type="ARBA" id="ARBA00004123"/>
    </source>
</evidence>
<keyword evidence="3" id="KW-0235">DNA replication</keyword>
<evidence type="ECO:0000256" key="2">
    <source>
        <dbReference type="ARBA" id="ARBA00011480"/>
    </source>
</evidence>
<dbReference type="Gene3D" id="1.10.8.60">
    <property type="match status" value="1"/>
</dbReference>
<dbReference type="SMART" id="SM00382">
    <property type="entry name" value="AAA"/>
    <property type="match status" value="1"/>
</dbReference>
<feature type="compositionally biased region" description="Acidic residues" evidence="10">
    <location>
        <begin position="23"/>
        <end position="34"/>
    </location>
</feature>